<protein>
    <submittedName>
        <fullName evidence="4">Peroxyureidoacrylate/ureidoacrylate amidohydrolase RutB</fullName>
    </submittedName>
</protein>
<evidence type="ECO:0000256" key="2">
    <source>
        <dbReference type="ARBA" id="ARBA00022801"/>
    </source>
</evidence>
<dbReference type="CDD" id="cd00431">
    <property type="entry name" value="cysteine_hydrolases"/>
    <property type="match status" value="1"/>
</dbReference>
<dbReference type="PANTHER" id="PTHR43540">
    <property type="entry name" value="PEROXYUREIDOACRYLATE/UREIDOACRYLATE AMIDOHYDROLASE-RELATED"/>
    <property type="match status" value="1"/>
</dbReference>
<comment type="similarity">
    <text evidence="1">Belongs to the isochorismatase family.</text>
</comment>
<evidence type="ECO:0000256" key="1">
    <source>
        <dbReference type="ARBA" id="ARBA00006336"/>
    </source>
</evidence>
<dbReference type="InterPro" id="IPR036380">
    <property type="entry name" value="Isochorismatase-like_sf"/>
</dbReference>
<dbReference type="SUPFAM" id="SSF52499">
    <property type="entry name" value="Isochorismatase-like hydrolases"/>
    <property type="match status" value="1"/>
</dbReference>
<dbReference type="AlphaFoldDB" id="A0A0K9PVS7"/>
<dbReference type="GO" id="GO:0019674">
    <property type="term" value="P:NAD+ metabolic process"/>
    <property type="evidence" value="ECO:0000318"/>
    <property type="project" value="GO_Central"/>
</dbReference>
<dbReference type="Gene3D" id="3.40.50.850">
    <property type="entry name" value="Isochorismatase-like"/>
    <property type="match status" value="1"/>
</dbReference>
<dbReference type="OMA" id="KHVHNAF"/>
<reference evidence="5" key="1">
    <citation type="journal article" date="2016" name="Nature">
        <title>The genome of the seagrass Zostera marina reveals angiosperm adaptation to the sea.</title>
        <authorList>
            <person name="Olsen J.L."/>
            <person name="Rouze P."/>
            <person name="Verhelst B."/>
            <person name="Lin Y.-C."/>
            <person name="Bayer T."/>
            <person name="Collen J."/>
            <person name="Dattolo E."/>
            <person name="De Paoli E."/>
            <person name="Dittami S."/>
            <person name="Maumus F."/>
            <person name="Michel G."/>
            <person name="Kersting A."/>
            <person name="Lauritano C."/>
            <person name="Lohaus R."/>
            <person name="Toepel M."/>
            <person name="Tonon T."/>
            <person name="Vanneste K."/>
            <person name="Amirebrahimi M."/>
            <person name="Brakel J."/>
            <person name="Bostroem C."/>
            <person name="Chovatia M."/>
            <person name="Grimwood J."/>
            <person name="Jenkins J.W."/>
            <person name="Jueterbock A."/>
            <person name="Mraz A."/>
            <person name="Stam W.T."/>
            <person name="Tice H."/>
            <person name="Bornberg-Bauer E."/>
            <person name="Green P.J."/>
            <person name="Pearson G.A."/>
            <person name="Procaccini G."/>
            <person name="Duarte C.M."/>
            <person name="Schmutz J."/>
            <person name="Reusch T.B.H."/>
            <person name="Van de Peer Y."/>
        </authorList>
    </citation>
    <scope>NUCLEOTIDE SEQUENCE [LARGE SCALE GENOMIC DNA]</scope>
    <source>
        <strain evidence="5">cv. Finnish</strain>
    </source>
</reference>
<sequence>MTTGKDYGTRHREVNPSKCALIVIDVQKRFQSMTAPILPTVNRTISLCRSVKIPVIFIRHVDDPNYKVLREHWGDLKDTPFLEDPTNDFLSGLAVEEDDLVLEKTTYSAFEETGLEEKLKEMGVEEVIITGVNTNVCCETSARIAFVKGFRVFFSTDATNTFSDKLRDAALTNLAFAFAYLVNCDMLETSFKTD</sequence>
<dbReference type="InterPro" id="IPR050272">
    <property type="entry name" value="Isochorismatase-like_hydrls"/>
</dbReference>
<dbReference type="Proteomes" id="UP000036987">
    <property type="component" value="Unassembled WGS sequence"/>
</dbReference>
<dbReference type="OrthoDB" id="167809at2759"/>
<proteinExistence type="inferred from homology"/>
<gene>
    <name evidence="4" type="ORF">ZOSMA_154G00520</name>
</gene>
<keyword evidence="2 4" id="KW-0378">Hydrolase</keyword>
<name>A0A0K9PVS7_ZOSMR</name>
<evidence type="ECO:0000313" key="4">
    <source>
        <dbReference type="EMBL" id="KMZ73108.1"/>
    </source>
</evidence>
<comment type="caution">
    <text evidence="4">The sequence shown here is derived from an EMBL/GenBank/DDBJ whole genome shotgun (WGS) entry which is preliminary data.</text>
</comment>
<dbReference type="InterPro" id="IPR000868">
    <property type="entry name" value="Isochorismatase-like_dom"/>
</dbReference>
<accession>A0A0K9PVS7</accession>
<dbReference type="Pfam" id="PF00857">
    <property type="entry name" value="Isochorismatase"/>
    <property type="match status" value="1"/>
</dbReference>
<feature type="domain" description="Isochorismatase-like" evidence="3">
    <location>
        <begin position="19"/>
        <end position="182"/>
    </location>
</feature>
<dbReference type="EMBL" id="LFYR01000604">
    <property type="protein sequence ID" value="KMZ73108.1"/>
    <property type="molecule type" value="Genomic_DNA"/>
</dbReference>
<organism evidence="4 5">
    <name type="scientific">Zostera marina</name>
    <name type="common">Eelgrass</name>
    <dbReference type="NCBI Taxonomy" id="29655"/>
    <lineage>
        <taxon>Eukaryota</taxon>
        <taxon>Viridiplantae</taxon>
        <taxon>Streptophyta</taxon>
        <taxon>Embryophyta</taxon>
        <taxon>Tracheophyta</taxon>
        <taxon>Spermatophyta</taxon>
        <taxon>Magnoliopsida</taxon>
        <taxon>Liliopsida</taxon>
        <taxon>Zosteraceae</taxon>
        <taxon>Zostera</taxon>
    </lineage>
</organism>
<evidence type="ECO:0000259" key="3">
    <source>
        <dbReference type="Pfam" id="PF00857"/>
    </source>
</evidence>
<dbReference type="PANTHER" id="PTHR43540:SF6">
    <property type="entry name" value="ISOCHORISMATASE-LIKE DOMAIN-CONTAINING PROTEIN"/>
    <property type="match status" value="1"/>
</dbReference>
<dbReference type="GO" id="GO:0008936">
    <property type="term" value="F:nicotinamidase activity"/>
    <property type="evidence" value="ECO:0000318"/>
    <property type="project" value="GO_Central"/>
</dbReference>
<evidence type="ECO:0000313" key="5">
    <source>
        <dbReference type="Proteomes" id="UP000036987"/>
    </source>
</evidence>
<keyword evidence="5" id="KW-1185">Reference proteome</keyword>